<dbReference type="EMBL" id="VFRR01000015">
    <property type="protein sequence ID" value="TPE51587.1"/>
    <property type="molecule type" value="Genomic_DNA"/>
</dbReference>
<dbReference type="OrthoDB" id="9802426at2"/>
<dbReference type="GO" id="GO:0000976">
    <property type="term" value="F:transcription cis-regulatory region binding"/>
    <property type="evidence" value="ECO:0007669"/>
    <property type="project" value="TreeGrafter"/>
</dbReference>
<dbReference type="SMART" id="SM00448">
    <property type="entry name" value="REC"/>
    <property type="match status" value="1"/>
</dbReference>
<evidence type="ECO:0000259" key="5">
    <source>
        <dbReference type="PROSITE" id="PS51755"/>
    </source>
</evidence>
<keyword evidence="7" id="KW-1185">Reference proteome</keyword>
<dbReference type="GO" id="GO:0000156">
    <property type="term" value="F:phosphorelay response regulator activity"/>
    <property type="evidence" value="ECO:0007669"/>
    <property type="project" value="TreeGrafter"/>
</dbReference>
<dbReference type="Gene3D" id="6.10.250.690">
    <property type="match status" value="1"/>
</dbReference>
<dbReference type="GO" id="GO:0032993">
    <property type="term" value="C:protein-DNA complex"/>
    <property type="evidence" value="ECO:0007669"/>
    <property type="project" value="TreeGrafter"/>
</dbReference>
<feature type="modified residue" description="4-aspartylphosphate" evidence="2">
    <location>
        <position position="56"/>
    </location>
</feature>
<dbReference type="PROSITE" id="PS51755">
    <property type="entry name" value="OMPR_PHOB"/>
    <property type="match status" value="1"/>
</dbReference>
<protein>
    <submittedName>
        <fullName evidence="6">Response regulator transcription factor</fullName>
    </submittedName>
</protein>
<evidence type="ECO:0000259" key="4">
    <source>
        <dbReference type="PROSITE" id="PS50110"/>
    </source>
</evidence>
<dbReference type="SUPFAM" id="SSF52172">
    <property type="entry name" value="CheY-like"/>
    <property type="match status" value="1"/>
</dbReference>
<keyword evidence="2" id="KW-0597">Phosphoprotein</keyword>
<feature type="domain" description="Response regulatory" evidence="4">
    <location>
        <begin position="7"/>
        <end position="120"/>
    </location>
</feature>
<dbReference type="GO" id="GO:0005829">
    <property type="term" value="C:cytosol"/>
    <property type="evidence" value="ECO:0007669"/>
    <property type="project" value="TreeGrafter"/>
</dbReference>
<evidence type="ECO:0000313" key="6">
    <source>
        <dbReference type="EMBL" id="TPE51587.1"/>
    </source>
</evidence>
<dbReference type="InterPro" id="IPR001867">
    <property type="entry name" value="OmpR/PhoB-type_DNA-bd"/>
</dbReference>
<feature type="domain" description="OmpR/PhoB-type" evidence="5">
    <location>
        <begin position="131"/>
        <end position="232"/>
    </location>
</feature>
<evidence type="ECO:0000313" key="7">
    <source>
        <dbReference type="Proteomes" id="UP000315901"/>
    </source>
</evidence>
<dbReference type="Pfam" id="PF00072">
    <property type="entry name" value="Response_reg"/>
    <property type="match status" value="1"/>
</dbReference>
<dbReference type="PROSITE" id="PS50110">
    <property type="entry name" value="RESPONSE_REGULATORY"/>
    <property type="match status" value="1"/>
</dbReference>
<dbReference type="GO" id="GO:0006355">
    <property type="term" value="P:regulation of DNA-templated transcription"/>
    <property type="evidence" value="ECO:0007669"/>
    <property type="project" value="InterPro"/>
</dbReference>
<dbReference type="InterPro" id="IPR036388">
    <property type="entry name" value="WH-like_DNA-bd_sf"/>
</dbReference>
<dbReference type="CDD" id="cd00383">
    <property type="entry name" value="trans_reg_C"/>
    <property type="match status" value="1"/>
</dbReference>
<dbReference type="InterPro" id="IPR016032">
    <property type="entry name" value="Sig_transdc_resp-reg_C-effctor"/>
</dbReference>
<accession>A0A501WW16</accession>
<evidence type="ECO:0000256" key="3">
    <source>
        <dbReference type="PROSITE-ProRule" id="PRU01091"/>
    </source>
</evidence>
<dbReference type="InterPro" id="IPR039420">
    <property type="entry name" value="WalR-like"/>
</dbReference>
<dbReference type="Proteomes" id="UP000315901">
    <property type="component" value="Unassembled WGS sequence"/>
</dbReference>
<comment type="caution">
    <text evidence="6">The sequence shown here is derived from an EMBL/GenBank/DDBJ whole genome shotgun (WGS) entry which is preliminary data.</text>
</comment>
<dbReference type="Gene3D" id="3.40.50.2300">
    <property type="match status" value="1"/>
</dbReference>
<dbReference type="InterPro" id="IPR011006">
    <property type="entry name" value="CheY-like_superfamily"/>
</dbReference>
<dbReference type="PANTHER" id="PTHR48111:SF50">
    <property type="entry name" value="KDP OPERON TRANSCRIPTIONAL REGULATORY PROTEIN KDPE"/>
    <property type="match status" value="1"/>
</dbReference>
<dbReference type="InterPro" id="IPR001789">
    <property type="entry name" value="Sig_transdc_resp-reg_receiver"/>
</dbReference>
<keyword evidence="1 3" id="KW-0238">DNA-binding</keyword>
<sequence>MPNMSANILIIEDDPAMQSFLVTLCESAGMSARVVDSVDAGLKALQTDMTDICLLDLGLPGRSGHEFISAARTLSKVAIIVISARNTDFDKITALDAGADDYVPKPFSSGELLARIRVALRNGTREITAPEEILRAQHVCVNLSSRQVCVGAEEVLVHLTPTEFNLLILLMKHSNKVLTYRMIGQAIWGNAYSGSSEKIRVHIAQLRQKIELNPSSPTIVINEPGVGYRLVA</sequence>
<dbReference type="Gene3D" id="1.10.10.10">
    <property type="entry name" value="Winged helix-like DNA-binding domain superfamily/Winged helix DNA-binding domain"/>
    <property type="match status" value="1"/>
</dbReference>
<dbReference type="SMART" id="SM00862">
    <property type="entry name" value="Trans_reg_C"/>
    <property type="match status" value="1"/>
</dbReference>
<dbReference type="SUPFAM" id="SSF46894">
    <property type="entry name" value="C-terminal effector domain of the bipartite response regulators"/>
    <property type="match status" value="1"/>
</dbReference>
<evidence type="ECO:0000256" key="2">
    <source>
        <dbReference type="PROSITE-ProRule" id="PRU00169"/>
    </source>
</evidence>
<dbReference type="PANTHER" id="PTHR48111">
    <property type="entry name" value="REGULATOR OF RPOS"/>
    <property type="match status" value="1"/>
</dbReference>
<dbReference type="Pfam" id="PF00486">
    <property type="entry name" value="Trans_reg_C"/>
    <property type="match status" value="1"/>
</dbReference>
<dbReference type="AlphaFoldDB" id="A0A501WW16"/>
<gene>
    <name evidence="6" type="ORF">FJM67_09330</name>
</gene>
<evidence type="ECO:0000256" key="1">
    <source>
        <dbReference type="ARBA" id="ARBA00023125"/>
    </source>
</evidence>
<proteinExistence type="predicted"/>
<name>A0A501WW16_9GAMM</name>
<feature type="DNA-binding region" description="OmpR/PhoB-type" evidence="3">
    <location>
        <begin position="131"/>
        <end position="232"/>
    </location>
</feature>
<organism evidence="6 7">
    <name type="scientific">Maribrevibacterium harenarium</name>
    <dbReference type="NCBI Taxonomy" id="2589817"/>
    <lineage>
        <taxon>Bacteria</taxon>
        <taxon>Pseudomonadati</taxon>
        <taxon>Pseudomonadota</taxon>
        <taxon>Gammaproteobacteria</taxon>
        <taxon>Oceanospirillales</taxon>
        <taxon>Oceanospirillaceae</taxon>
        <taxon>Maribrevibacterium</taxon>
    </lineage>
</organism>
<reference evidence="6 7" key="1">
    <citation type="submission" date="2019-06" db="EMBL/GenBank/DDBJ databases">
        <title>A novel bacterium of genus Marinomonas, isolated from coastal sand.</title>
        <authorList>
            <person name="Huang H."/>
            <person name="Mo K."/>
            <person name="Hu Y."/>
        </authorList>
    </citation>
    <scope>NUCLEOTIDE SEQUENCE [LARGE SCALE GENOMIC DNA]</scope>
    <source>
        <strain evidence="6 7">HB171799</strain>
    </source>
</reference>